<evidence type="ECO:0000313" key="1">
    <source>
        <dbReference type="EMBL" id="WWQ61942.1"/>
    </source>
</evidence>
<reference evidence="1" key="1">
    <citation type="journal article" date="2025" name="Int. J. Syst. Evol. Microbiol.">
        <title>Streptomyces citrinus sp. nov., with yellow diffusible pigment.</title>
        <authorList>
            <person name="He Y."/>
            <person name="Yang E."/>
            <person name="Xu J."/>
            <person name="Sun Y."/>
            <person name="Sun L."/>
        </authorList>
    </citation>
    <scope>NUCLEOTIDE SEQUENCE</scope>
    <source>
        <strain evidence="1">Q6</strain>
    </source>
</reference>
<evidence type="ECO:0000313" key="2">
    <source>
        <dbReference type="Proteomes" id="UP001432251"/>
    </source>
</evidence>
<organism evidence="1 2">
    <name type="scientific">Streptomyces citrinus</name>
    <dbReference type="NCBI Taxonomy" id="3118173"/>
    <lineage>
        <taxon>Bacteria</taxon>
        <taxon>Bacillati</taxon>
        <taxon>Actinomycetota</taxon>
        <taxon>Actinomycetes</taxon>
        <taxon>Kitasatosporales</taxon>
        <taxon>Streptomycetaceae</taxon>
        <taxon>Streptomyces</taxon>
    </lineage>
</organism>
<proteinExistence type="predicted"/>
<gene>
    <name evidence="1" type="ORF">V2W30_00175</name>
</gene>
<dbReference type="Proteomes" id="UP001432251">
    <property type="component" value="Chromosome"/>
</dbReference>
<name>A0ACD5A4A9_9ACTN</name>
<keyword evidence="2" id="KW-1185">Reference proteome</keyword>
<dbReference type="EMBL" id="CP146022">
    <property type="protein sequence ID" value="WWQ61942.1"/>
    <property type="molecule type" value="Genomic_DNA"/>
</dbReference>
<protein>
    <submittedName>
        <fullName evidence="1">Transposase</fullName>
    </submittedName>
</protein>
<accession>A0ACD5A4A9</accession>
<sequence length="77" mass="9006">MRRELRRRQIMPEISRKGASHIEALGKLRYVVEQTFPLLHQFKCLAVRSRRRVALRDAFLALACSLICSQRLRRAAS</sequence>